<feature type="domain" description="HTH marR-type" evidence="5">
    <location>
        <begin position="8"/>
        <end position="140"/>
    </location>
</feature>
<evidence type="ECO:0000259" key="5">
    <source>
        <dbReference type="PROSITE" id="PS50995"/>
    </source>
</evidence>
<dbReference type="Gene3D" id="1.10.10.10">
    <property type="entry name" value="Winged helix-like DNA-binding domain superfamily/Winged helix DNA-binding domain"/>
    <property type="match status" value="1"/>
</dbReference>
<dbReference type="Proteomes" id="UP001162891">
    <property type="component" value="Chromosome"/>
</dbReference>
<dbReference type="InterPro" id="IPR039422">
    <property type="entry name" value="MarR/SlyA-like"/>
</dbReference>
<evidence type="ECO:0000313" key="7">
    <source>
        <dbReference type="Proteomes" id="UP001162891"/>
    </source>
</evidence>
<organism evidence="6 7">
    <name type="scientific">Anaeromyxobacter oryzae</name>
    <dbReference type="NCBI Taxonomy" id="2918170"/>
    <lineage>
        <taxon>Bacteria</taxon>
        <taxon>Pseudomonadati</taxon>
        <taxon>Myxococcota</taxon>
        <taxon>Myxococcia</taxon>
        <taxon>Myxococcales</taxon>
        <taxon>Cystobacterineae</taxon>
        <taxon>Anaeromyxobacteraceae</taxon>
        <taxon>Anaeromyxobacter</taxon>
    </lineage>
</organism>
<accession>A0ABM7WP66</accession>
<dbReference type="PROSITE" id="PS50995">
    <property type="entry name" value="HTH_MARR_2"/>
    <property type="match status" value="1"/>
</dbReference>
<dbReference type="RefSeq" id="WP_248357648.1">
    <property type="nucleotide sequence ID" value="NZ_AP025591.1"/>
</dbReference>
<feature type="region of interest" description="Disordered" evidence="4">
    <location>
        <begin position="147"/>
        <end position="174"/>
    </location>
</feature>
<gene>
    <name evidence="6" type="ORF">AMOR_02520</name>
</gene>
<evidence type="ECO:0000313" key="6">
    <source>
        <dbReference type="EMBL" id="BDG01256.1"/>
    </source>
</evidence>
<sequence>MKPSPPPAEPIGLLAAAVRQGVRQLVESRIGALDLSSRQFWVLVGIAERCCRSQAELAARLRIDEATACRVTRTLVARGLVEAVRDASDRRRVQLALTREGDRLAARLLPLAREVRAAVDAPLSPAEREATRAALVKIVAALQRLSASDPAAPPGGGAARPASRRRRASRAVPA</sequence>
<dbReference type="SMART" id="SM00347">
    <property type="entry name" value="HTH_MARR"/>
    <property type="match status" value="1"/>
</dbReference>
<feature type="compositionally biased region" description="Basic residues" evidence="4">
    <location>
        <begin position="162"/>
        <end position="174"/>
    </location>
</feature>
<name>A0ABM7WP66_9BACT</name>
<dbReference type="Pfam" id="PF12802">
    <property type="entry name" value="MarR_2"/>
    <property type="match status" value="1"/>
</dbReference>
<evidence type="ECO:0000256" key="3">
    <source>
        <dbReference type="ARBA" id="ARBA00023163"/>
    </source>
</evidence>
<keyword evidence="1" id="KW-0805">Transcription regulation</keyword>
<evidence type="ECO:0000256" key="2">
    <source>
        <dbReference type="ARBA" id="ARBA00023125"/>
    </source>
</evidence>
<dbReference type="PRINTS" id="PR00598">
    <property type="entry name" value="HTHMARR"/>
</dbReference>
<evidence type="ECO:0000256" key="4">
    <source>
        <dbReference type="SAM" id="MobiDB-lite"/>
    </source>
</evidence>
<keyword evidence="2" id="KW-0238">DNA-binding</keyword>
<dbReference type="InterPro" id="IPR023187">
    <property type="entry name" value="Tscrpt_reg_MarR-type_CS"/>
</dbReference>
<dbReference type="InterPro" id="IPR036388">
    <property type="entry name" value="WH-like_DNA-bd_sf"/>
</dbReference>
<proteinExistence type="predicted"/>
<dbReference type="InterPro" id="IPR000835">
    <property type="entry name" value="HTH_MarR-typ"/>
</dbReference>
<protein>
    <recommendedName>
        <fullName evidence="5">HTH marR-type domain-containing protein</fullName>
    </recommendedName>
</protein>
<dbReference type="InterPro" id="IPR036390">
    <property type="entry name" value="WH_DNA-bd_sf"/>
</dbReference>
<dbReference type="EMBL" id="AP025591">
    <property type="protein sequence ID" value="BDG01256.1"/>
    <property type="molecule type" value="Genomic_DNA"/>
</dbReference>
<dbReference type="PANTHER" id="PTHR33164:SF43">
    <property type="entry name" value="HTH-TYPE TRANSCRIPTIONAL REPRESSOR YETL"/>
    <property type="match status" value="1"/>
</dbReference>
<dbReference type="PROSITE" id="PS01117">
    <property type="entry name" value="HTH_MARR_1"/>
    <property type="match status" value="1"/>
</dbReference>
<keyword evidence="3" id="KW-0804">Transcription</keyword>
<evidence type="ECO:0000256" key="1">
    <source>
        <dbReference type="ARBA" id="ARBA00023015"/>
    </source>
</evidence>
<dbReference type="PANTHER" id="PTHR33164">
    <property type="entry name" value="TRANSCRIPTIONAL REGULATOR, MARR FAMILY"/>
    <property type="match status" value="1"/>
</dbReference>
<reference evidence="7" key="1">
    <citation type="journal article" date="2022" name="Int. J. Syst. Evol. Microbiol.">
        <title>Anaeromyxobacter oryzae sp. nov., Anaeromyxobacter diazotrophicus sp. nov. and Anaeromyxobacter paludicola sp. nov., isolated from paddy soils.</title>
        <authorList>
            <person name="Itoh H."/>
            <person name="Xu Z."/>
            <person name="Mise K."/>
            <person name="Masuda Y."/>
            <person name="Ushijima N."/>
            <person name="Hayakawa C."/>
            <person name="Shiratori Y."/>
            <person name="Senoo K."/>
        </authorList>
    </citation>
    <scope>NUCLEOTIDE SEQUENCE [LARGE SCALE GENOMIC DNA]</scope>
    <source>
        <strain evidence="7">Red232</strain>
    </source>
</reference>
<dbReference type="SUPFAM" id="SSF46785">
    <property type="entry name" value="Winged helix' DNA-binding domain"/>
    <property type="match status" value="1"/>
</dbReference>
<keyword evidence="7" id="KW-1185">Reference proteome</keyword>